<sequence>PDSKSGEIIENLLHDGRVVTAGIVLTELLQGAKVKEEFEAILENVVALPMLKTTTDTWIEAGRISFALRRKGITIPITDLIIAGLALQNECQILTLDPHFKKIPGVSLYKQN</sequence>
<keyword evidence="1" id="KW-1277">Toxin-antitoxin system</keyword>
<gene>
    <name evidence="7" type="ORF">S12H4_19517</name>
</gene>
<reference evidence="7" key="1">
    <citation type="journal article" date="2014" name="Front. Microbiol.">
        <title>High frequency of phylogenetically diverse reductive dehalogenase-homologous genes in deep subseafloor sedimentary metagenomes.</title>
        <authorList>
            <person name="Kawai M."/>
            <person name="Futagami T."/>
            <person name="Toyoda A."/>
            <person name="Takaki Y."/>
            <person name="Nishi S."/>
            <person name="Hori S."/>
            <person name="Arai W."/>
            <person name="Tsubouchi T."/>
            <person name="Morono Y."/>
            <person name="Uchiyama I."/>
            <person name="Ito T."/>
            <person name="Fujiyama A."/>
            <person name="Inagaki F."/>
            <person name="Takami H."/>
        </authorList>
    </citation>
    <scope>NUCLEOTIDE SEQUENCE</scope>
    <source>
        <strain evidence="7">Expedition CK06-06</strain>
    </source>
</reference>
<keyword evidence="3" id="KW-0479">Metal-binding</keyword>
<evidence type="ECO:0000256" key="5">
    <source>
        <dbReference type="ARBA" id="ARBA00022842"/>
    </source>
</evidence>
<dbReference type="PANTHER" id="PTHR42740:SF1">
    <property type="entry name" value="RIBONUCLEASE VAPC3"/>
    <property type="match status" value="1"/>
</dbReference>
<accession>X1TWD8</accession>
<dbReference type="InterPro" id="IPR002716">
    <property type="entry name" value="PIN_dom"/>
</dbReference>
<evidence type="ECO:0000256" key="3">
    <source>
        <dbReference type="ARBA" id="ARBA00022723"/>
    </source>
</evidence>
<dbReference type="GO" id="GO:0004540">
    <property type="term" value="F:RNA nuclease activity"/>
    <property type="evidence" value="ECO:0007669"/>
    <property type="project" value="TreeGrafter"/>
</dbReference>
<comment type="caution">
    <text evidence="7">The sequence shown here is derived from an EMBL/GenBank/DDBJ whole genome shotgun (WGS) entry which is preliminary data.</text>
</comment>
<evidence type="ECO:0000259" key="6">
    <source>
        <dbReference type="Pfam" id="PF01850"/>
    </source>
</evidence>
<dbReference type="GO" id="GO:0046872">
    <property type="term" value="F:metal ion binding"/>
    <property type="evidence" value="ECO:0007669"/>
    <property type="project" value="UniProtKB-KW"/>
</dbReference>
<dbReference type="GO" id="GO:0016787">
    <property type="term" value="F:hydrolase activity"/>
    <property type="evidence" value="ECO:0007669"/>
    <property type="project" value="UniProtKB-KW"/>
</dbReference>
<keyword evidence="4" id="KW-0378">Hydrolase</keyword>
<dbReference type="EMBL" id="BARW01009769">
    <property type="protein sequence ID" value="GAI84354.1"/>
    <property type="molecule type" value="Genomic_DNA"/>
</dbReference>
<dbReference type="Pfam" id="PF01850">
    <property type="entry name" value="PIN"/>
    <property type="match status" value="1"/>
</dbReference>
<protein>
    <recommendedName>
        <fullName evidence="6">PIN domain-containing protein</fullName>
    </recommendedName>
</protein>
<proteinExistence type="predicted"/>
<evidence type="ECO:0000313" key="7">
    <source>
        <dbReference type="EMBL" id="GAI84354.1"/>
    </source>
</evidence>
<evidence type="ECO:0000256" key="2">
    <source>
        <dbReference type="ARBA" id="ARBA00022722"/>
    </source>
</evidence>
<dbReference type="InterPro" id="IPR029060">
    <property type="entry name" value="PIN-like_dom_sf"/>
</dbReference>
<feature type="non-terminal residue" evidence="7">
    <location>
        <position position="1"/>
    </location>
</feature>
<keyword evidence="5" id="KW-0460">Magnesium</keyword>
<evidence type="ECO:0000256" key="4">
    <source>
        <dbReference type="ARBA" id="ARBA00022801"/>
    </source>
</evidence>
<name>X1TWD8_9ZZZZ</name>
<dbReference type="PANTHER" id="PTHR42740">
    <property type="entry name" value="RIBONUCLEASE VAPC3"/>
    <property type="match status" value="1"/>
</dbReference>
<dbReference type="AlphaFoldDB" id="X1TWD8"/>
<dbReference type="InterPro" id="IPR051749">
    <property type="entry name" value="PINc/VapC_TA_RNase"/>
</dbReference>
<organism evidence="7">
    <name type="scientific">marine sediment metagenome</name>
    <dbReference type="NCBI Taxonomy" id="412755"/>
    <lineage>
        <taxon>unclassified sequences</taxon>
        <taxon>metagenomes</taxon>
        <taxon>ecological metagenomes</taxon>
    </lineage>
</organism>
<dbReference type="SUPFAM" id="SSF88723">
    <property type="entry name" value="PIN domain-like"/>
    <property type="match status" value="1"/>
</dbReference>
<dbReference type="Gene3D" id="3.40.50.1010">
    <property type="entry name" value="5'-nuclease"/>
    <property type="match status" value="1"/>
</dbReference>
<feature type="domain" description="PIN" evidence="6">
    <location>
        <begin position="7"/>
        <end position="104"/>
    </location>
</feature>
<keyword evidence="2" id="KW-0540">Nuclease</keyword>
<evidence type="ECO:0000256" key="1">
    <source>
        <dbReference type="ARBA" id="ARBA00022649"/>
    </source>
</evidence>